<dbReference type="EMBL" id="CP137852">
    <property type="protein sequence ID" value="WPB86432.1"/>
    <property type="molecule type" value="Genomic_DNA"/>
</dbReference>
<evidence type="ECO:0000259" key="1">
    <source>
        <dbReference type="Pfam" id="PF00535"/>
    </source>
</evidence>
<dbReference type="SUPFAM" id="SSF53448">
    <property type="entry name" value="Nucleotide-diphospho-sugar transferases"/>
    <property type="match status" value="1"/>
</dbReference>
<evidence type="ECO:0000313" key="2">
    <source>
        <dbReference type="EMBL" id="WPB86432.1"/>
    </source>
</evidence>
<dbReference type="InterPro" id="IPR050256">
    <property type="entry name" value="Glycosyltransferase_2"/>
</dbReference>
<sequence length="238" mass="25824">MTAPAGLRVGVIIPTRNEALALPSVLPAIPPWVAEVIVVDNASNDGTPEIARRYGARVVSEPRRGYGRACLAGIAALSPDVDTVIFMDGDASDRPEDMLRLLAPIAAGEAELVIGARTLGVETGALTPQQRFGNALACLLIRLVWGVRYTDLGPFRVIRREALARLAMRDETWGWTVEMQVRAARLGLRVQELPVGYRRRIGISKISGTLSGTIRAGWKIIWVIGAEALDGLRARRRS</sequence>
<organism evidence="2 3">
    <name type="scientific">Sediminicoccus rosea</name>
    <dbReference type="NCBI Taxonomy" id="1225128"/>
    <lineage>
        <taxon>Bacteria</taxon>
        <taxon>Pseudomonadati</taxon>
        <taxon>Pseudomonadota</taxon>
        <taxon>Alphaproteobacteria</taxon>
        <taxon>Acetobacterales</taxon>
        <taxon>Roseomonadaceae</taxon>
        <taxon>Sediminicoccus</taxon>
    </lineage>
</organism>
<dbReference type="Proteomes" id="UP001305521">
    <property type="component" value="Chromosome"/>
</dbReference>
<evidence type="ECO:0000313" key="3">
    <source>
        <dbReference type="Proteomes" id="UP001305521"/>
    </source>
</evidence>
<dbReference type="PANTHER" id="PTHR48090">
    <property type="entry name" value="UNDECAPRENYL-PHOSPHATE 4-DEOXY-4-FORMAMIDO-L-ARABINOSE TRANSFERASE-RELATED"/>
    <property type="match status" value="1"/>
</dbReference>
<keyword evidence="3" id="KW-1185">Reference proteome</keyword>
<dbReference type="Gene3D" id="3.90.550.10">
    <property type="entry name" value="Spore Coat Polysaccharide Biosynthesis Protein SpsA, Chain A"/>
    <property type="match status" value="1"/>
</dbReference>
<name>A0ABZ0PLB5_9PROT</name>
<dbReference type="RefSeq" id="WP_318650405.1">
    <property type="nucleotide sequence ID" value="NZ_CP137852.1"/>
</dbReference>
<protein>
    <submittedName>
        <fullName evidence="2">Glycosyltransferase family 2 protein</fullName>
    </submittedName>
</protein>
<accession>A0ABZ0PLB5</accession>
<reference evidence="2 3" key="1">
    <citation type="submission" date="2023-11" db="EMBL/GenBank/DDBJ databases">
        <title>Arctic aerobic anoxygenic photoheterotroph Sediminicoccus rosea KRV36 adapts its photosynthesis to long days of polar summer.</title>
        <authorList>
            <person name="Tomasch J."/>
            <person name="Kopejtka K."/>
            <person name="Bily T."/>
            <person name="Gardiner A.T."/>
            <person name="Gardian Z."/>
            <person name="Shivaramu S."/>
            <person name="Koblizek M."/>
            <person name="Engelhardt F."/>
            <person name="Kaftan D."/>
        </authorList>
    </citation>
    <scope>NUCLEOTIDE SEQUENCE [LARGE SCALE GENOMIC DNA]</scope>
    <source>
        <strain evidence="2 3">R-30</strain>
    </source>
</reference>
<gene>
    <name evidence="2" type="ORF">R9Z33_06045</name>
</gene>
<dbReference type="PANTHER" id="PTHR48090:SF7">
    <property type="entry name" value="RFBJ PROTEIN"/>
    <property type="match status" value="1"/>
</dbReference>
<dbReference type="InterPro" id="IPR029044">
    <property type="entry name" value="Nucleotide-diphossugar_trans"/>
</dbReference>
<dbReference type="Pfam" id="PF00535">
    <property type="entry name" value="Glycos_transf_2"/>
    <property type="match status" value="1"/>
</dbReference>
<feature type="domain" description="Glycosyltransferase 2-like" evidence="1">
    <location>
        <begin position="11"/>
        <end position="164"/>
    </location>
</feature>
<dbReference type="CDD" id="cd04179">
    <property type="entry name" value="DPM_DPG-synthase_like"/>
    <property type="match status" value="1"/>
</dbReference>
<proteinExistence type="predicted"/>
<dbReference type="InterPro" id="IPR001173">
    <property type="entry name" value="Glyco_trans_2-like"/>
</dbReference>